<protein>
    <submittedName>
        <fullName evidence="2">Uncharacterized protein</fullName>
    </submittedName>
</protein>
<gene>
    <name evidence="2" type="ORF">SAMN05444921_113135</name>
</gene>
<reference evidence="3" key="1">
    <citation type="submission" date="2016-10" db="EMBL/GenBank/DDBJ databases">
        <authorList>
            <person name="Varghese N."/>
            <person name="Submissions S."/>
        </authorList>
    </citation>
    <scope>NUCLEOTIDE SEQUENCE [LARGE SCALE GENOMIC DNA]</scope>
    <source>
        <strain evidence="3">CGMCC 4.7042</strain>
    </source>
</reference>
<feature type="compositionally biased region" description="Low complexity" evidence="1">
    <location>
        <begin position="246"/>
        <end position="264"/>
    </location>
</feature>
<dbReference type="STRING" id="1196353.SAMN05444921_113135"/>
<organism evidence="2 3">
    <name type="scientific">Streptomyces wuyuanensis</name>
    <dbReference type="NCBI Taxonomy" id="1196353"/>
    <lineage>
        <taxon>Bacteria</taxon>
        <taxon>Bacillati</taxon>
        <taxon>Actinomycetota</taxon>
        <taxon>Actinomycetes</taxon>
        <taxon>Kitasatosporales</taxon>
        <taxon>Streptomycetaceae</taxon>
        <taxon>Streptomyces</taxon>
    </lineage>
</organism>
<dbReference type="AlphaFoldDB" id="A0A1G9W585"/>
<name>A0A1G9W585_9ACTN</name>
<dbReference type="EMBL" id="FNHI01000013">
    <property type="protein sequence ID" value="SDM79463.1"/>
    <property type="molecule type" value="Genomic_DNA"/>
</dbReference>
<feature type="compositionally biased region" description="Pro residues" evidence="1">
    <location>
        <begin position="210"/>
        <end position="221"/>
    </location>
</feature>
<evidence type="ECO:0000256" key="1">
    <source>
        <dbReference type="SAM" id="MobiDB-lite"/>
    </source>
</evidence>
<feature type="region of interest" description="Disordered" evidence="1">
    <location>
        <begin position="140"/>
        <end position="295"/>
    </location>
</feature>
<sequence>MDYCVPCRRTLNGAVTCPECGAYDSAMAPTGEIPMAPTGGIPVAATGGIPVAATDVPEIRPEGETATGGASDVAPAPADTATPPGPLATAPAVAAAAVAAPVRHPRPRRWRTYGGRTLAAAAFAVLGGLGTSSLLADGSAGLPQAAPSPELPSSDGPREHGTAGPTASAAPERPATHPARGAARERNGGAPGRPRVTPPSARPPAARTPAPVPDSAPPPVTDGPSARPSTGRPVPSPSPTAPTSPSPGGSTGASPTGSPSPSTSEVPVTDALPERVPLPASVRRGVAGGAVLTGR</sequence>
<accession>A0A1G9W585</accession>
<feature type="compositionally biased region" description="Pro residues" evidence="1">
    <location>
        <begin position="234"/>
        <end position="245"/>
    </location>
</feature>
<dbReference type="Proteomes" id="UP000199063">
    <property type="component" value="Unassembled WGS sequence"/>
</dbReference>
<keyword evidence="3" id="KW-1185">Reference proteome</keyword>
<proteinExistence type="predicted"/>
<evidence type="ECO:0000313" key="2">
    <source>
        <dbReference type="EMBL" id="SDM79463.1"/>
    </source>
</evidence>
<evidence type="ECO:0000313" key="3">
    <source>
        <dbReference type="Proteomes" id="UP000199063"/>
    </source>
</evidence>